<dbReference type="InterPro" id="IPR041267">
    <property type="entry name" value="NLRP_HD2"/>
</dbReference>
<dbReference type="InterPro" id="IPR011029">
    <property type="entry name" value="DEATH-like_dom_sf"/>
</dbReference>
<dbReference type="CDD" id="cd08320">
    <property type="entry name" value="Pyrin_NALPs"/>
    <property type="match status" value="1"/>
</dbReference>
<dbReference type="PROSITE" id="PS50824">
    <property type="entry name" value="DAPIN"/>
    <property type="match status" value="1"/>
</dbReference>
<evidence type="ECO:0008006" key="11">
    <source>
        <dbReference type="Google" id="ProtNLM"/>
    </source>
</evidence>
<evidence type="ECO:0000259" key="7">
    <source>
        <dbReference type="PROSITE" id="PS50824"/>
    </source>
</evidence>
<dbReference type="Gene3D" id="1.10.533.10">
    <property type="entry name" value="Death Domain, Fas"/>
    <property type="match status" value="1"/>
</dbReference>
<dbReference type="Pfam" id="PF02758">
    <property type="entry name" value="PYRIN"/>
    <property type="match status" value="1"/>
</dbReference>
<dbReference type="SMART" id="SM00368">
    <property type="entry name" value="LRR_RI"/>
    <property type="match status" value="7"/>
</dbReference>
<sequence length="1028" mass="116784">MAYSDPLDFNLKGLLEMLDEEELDQFKCVLMAYTLPDELQQIPQLTMKLADARQLAEILTDYCPSGWVERVTIQILEEMNRIDLSQLVEREIQGKQNPVCTSLKIGSLTEPGTRHQAARKPQPQLWRRRLQNLWRNNFWPGGSSKVYIDTEMYRTLLGLCNPKKAERPFARTLVLQGLAGTGKTTLVKKLMLEWTKGRQGQIFDCAFYISCREINHIESGTLVGLLCEDVFDCEKCISLPLAQAQEVLFVVDGLDELRAPRGGLICDISGDWDAEVSGVILVSSLIKRKLVPHATLLVTTHPDTLHVLRHMVEQPLFLEVKGFSEQEKQEYFLRHFRDEQRALRALDAMRCSSALFDLASAPAVCWVVCTCLERQMEKGEDLALTCQTCTSLFLKFLCNQFPPASNRDHPRRNLQEALKNLCRLAQYGLTKDLTIFHEDDLERTGLKDSDLRPFLDKCILQKDWSCKNCYFFIHPSMLFLMAAMFYILKDSENEDNPVWSISDLEVLFSKECRIDNPNMTQVWLYLFGLFNKTRTQELETTFGCQTSMKVKQELLQYKSEENKPLFFLLDLKEVFSCLYESQEEEFVKEVMALFEEMSLCLKTNTDLMHSSFCLKSCERLQRVSLQVAKGIFPDKDTASESKAQDKPQKDKRLLLSWTDLCSMFGSNKNLIFLDISQSFFNNSSLKTLCGRLACTPFHFQKVVLKNISPAKAYQSFCLTFTGYETLTHLTLQDSNLSDTLPSLCKVVKHQACNLQYLRLGSCSPSFQRWDDFFMALQSNKSLTCLDLTDNELLDKGAKLLCRTLRQPKCLLQRVSLENCQLTEACCKEFSSTLMVSQKLTHLSLAKNNLGNGGVKILCEGLSYPECKLQTLVLWSCNIASDGCNHISKLLQQAPSLTQLDLGLNRLGISGVQFLCGALKEPLCNLKSLLWGCSITPISCKDFSAALSSNKSLTTLDLGQNSLGSDAVKILYDTLKSQTCPLQTFRFDGEDPDNKKLLKEIAESNPQLTIESDHSDPKKKKISSPYFIF</sequence>
<dbReference type="PANTHER" id="PTHR45690:SF14">
    <property type="entry name" value="NACHT, LRR AND PYD DOMAINS-CONTAINING PROTEIN 2"/>
    <property type="match status" value="1"/>
</dbReference>
<dbReference type="GO" id="GO:0005737">
    <property type="term" value="C:cytoplasm"/>
    <property type="evidence" value="ECO:0007669"/>
    <property type="project" value="TreeGrafter"/>
</dbReference>
<dbReference type="Pfam" id="PF13516">
    <property type="entry name" value="LRR_6"/>
    <property type="match status" value="4"/>
</dbReference>
<evidence type="ECO:0000313" key="10">
    <source>
        <dbReference type="Proteomes" id="UP000694381"/>
    </source>
</evidence>
<dbReference type="InterPro" id="IPR027417">
    <property type="entry name" value="P-loop_NTPase"/>
</dbReference>
<keyword evidence="2" id="KW-0433">Leucine-rich repeat</keyword>
<dbReference type="AlphaFoldDB" id="A0A8C6R2V4"/>
<keyword evidence="3" id="KW-0677">Repeat</keyword>
<reference evidence="9" key="1">
    <citation type="submission" date="2025-08" db="UniProtKB">
        <authorList>
            <consortium name="Ensembl"/>
        </authorList>
    </citation>
    <scope>IDENTIFICATION</scope>
</reference>
<dbReference type="SUPFAM" id="SSF52047">
    <property type="entry name" value="RNI-like"/>
    <property type="match status" value="1"/>
</dbReference>
<dbReference type="SUPFAM" id="SSF47986">
    <property type="entry name" value="DEATH domain"/>
    <property type="match status" value="1"/>
</dbReference>
<keyword evidence="10" id="KW-1185">Reference proteome</keyword>
<protein>
    <recommendedName>
        <fullName evidence="11">NACHT, LRR and PYD domains-containing protein 2</fullName>
    </recommendedName>
</protein>
<dbReference type="Gene3D" id="3.80.10.10">
    <property type="entry name" value="Ribonuclease Inhibitor"/>
    <property type="match status" value="2"/>
</dbReference>
<dbReference type="GO" id="GO:0050727">
    <property type="term" value="P:regulation of inflammatory response"/>
    <property type="evidence" value="ECO:0007669"/>
    <property type="project" value="TreeGrafter"/>
</dbReference>
<accession>A0A8C6R2V4</accession>
<name>A0A8C6R2V4_NANGA</name>
<evidence type="ECO:0000256" key="6">
    <source>
        <dbReference type="SAM" id="MobiDB-lite"/>
    </source>
</evidence>
<reference evidence="9" key="2">
    <citation type="submission" date="2025-09" db="UniProtKB">
        <authorList>
            <consortium name="Ensembl"/>
        </authorList>
    </citation>
    <scope>IDENTIFICATION</scope>
</reference>
<evidence type="ECO:0000256" key="4">
    <source>
        <dbReference type="ARBA" id="ARBA00022741"/>
    </source>
</evidence>
<dbReference type="Proteomes" id="UP000694381">
    <property type="component" value="Unassembled WGS sequence"/>
</dbReference>
<dbReference type="GeneTree" id="ENSGT00940000161714"/>
<evidence type="ECO:0000259" key="8">
    <source>
        <dbReference type="PROSITE" id="PS50837"/>
    </source>
</evidence>
<dbReference type="InterPro" id="IPR041075">
    <property type="entry name" value="NOD1/2_WH"/>
</dbReference>
<dbReference type="PANTHER" id="PTHR45690">
    <property type="entry name" value="NACHT, LRR AND PYD DOMAINS-CONTAINING PROTEIN 12"/>
    <property type="match status" value="1"/>
</dbReference>
<proteinExistence type="inferred from homology"/>
<gene>
    <name evidence="9" type="primary">Nlrp2</name>
</gene>
<dbReference type="OMA" id="GNDQNNM"/>
<dbReference type="InterPro" id="IPR007111">
    <property type="entry name" value="NACHT_NTPase"/>
</dbReference>
<dbReference type="SUPFAM" id="SSF52540">
    <property type="entry name" value="P-loop containing nucleoside triphosphate hydrolases"/>
    <property type="match status" value="1"/>
</dbReference>
<dbReference type="Pfam" id="PF17776">
    <property type="entry name" value="NLRC4_HD2"/>
    <property type="match status" value="1"/>
</dbReference>
<dbReference type="InterPro" id="IPR032675">
    <property type="entry name" value="LRR_dom_sf"/>
</dbReference>
<evidence type="ECO:0000256" key="3">
    <source>
        <dbReference type="ARBA" id="ARBA00022737"/>
    </source>
</evidence>
<keyword evidence="4" id="KW-0547">Nucleotide-binding</keyword>
<dbReference type="Pfam" id="PF17779">
    <property type="entry name" value="WHD_NOD2"/>
    <property type="match status" value="1"/>
</dbReference>
<dbReference type="PROSITE" id="PS50837">
    <property type="entry name" value="NACHT"/>
    <property type="match status" value="1"/>
</dbReference>
<dbReference type="Ensembl" id="ENSNGAT00000017983.1">
    <property type="protein sequence ID" value="ENSNGAP00000012423.1"/>
    <property type="gene ID" value="ENSNGAG00000014279.1"/>
</dbReference>
<dbReference type="InterPro" id="IPR004020">
    <property type="entry name" value="DAPIN"/>
</dbReference>
<organism evidence="9 10">
    <name type="scientific">Nannospalax galili</name>
    <name type="common">Northern Israeli blind subterranean mole rat</name>
    <name type="synonym">Spalax galili</name>
    <dbReference type="NCBI Taxonomy" id="1026970"/>
    <lineage>
        <taxon>Eukaryota</taxon>
        <taxon>Metazoa</taxon>
        <taxon>Chordata</taxon>
        <taxon>Craniata</taxon>
        <taxon>Vertebrata</taxon>
        <taxon>Euteleostomi</taxon>
        <taxon>Mammalia</taxon>
        <taxon>Eutheria</taxon>
        <taxon>Euarchontoglires</taxon>
        <taxon>Glires</taxon>
        <taxon>Rodentia</taxon>
        <taxon>Myomorpha</taxon>
        <taxon>Muroidea</taxon>
        <taxon>Spalacidae</taxon>
        <taxon>Spalacinae</taxon>
        <taxon>Nannospalax</taxon>
    </lineage>
</organism>
<keyword evidence="5" id="KW-0067">ATP-binding</keyword>
<evidence type="ECO:0000313" key="9">
    <source>
        <dbReference type="Ensembl" id="ENSNGAP00000012423.1"/>
    </source>
</evidence>
<feature type="domain" description="NACHT" evidence="8">
    <location>
        <begin position="171"/>
        <end position="369"/>
    </location>
</feature>
<evidence type="ECO:0000256" key="2">
    <source>
        <dbReference type="ARBA" id="ARBA00022614"/>
    </source>
</evidence>
<dbReference type="Gene3D" id="3.40.50.300">
    <property type="entry name" value="P-loop containing nucleotide triphosphate hydrolases"/>
    <property type="match status" value="1"/>
</dbReference>
<evidence type="ECO:0000256" key="5">
    <source>
        <dbReference type="ARBA" id="ARBA00022840"/>
    </source>
</evidence>
<dbReference type="SMART" id="SM01289">
    <property type="entry name" value="PYRIN"/>
    <property type="match status" value="1"/>
</dbReference>
<dbReference type="InterPro" id="IPR050637">
    <property type="entry name" value="NLRP_innate_immun_reg"/>
</dbReference>
<dbReference type="Pfam" id="PF05729">
    <property type="entry name" value="NACHT"/>
    <property type="match status" value="1"/>
</dbReference>
<comment type="similarity">
    <text evidence="1">Belongs to the NLRP family.</text>
</comment>
<dbReference type="InterPro" id="IPR001611">
    <property type="entry name" value="Leu-rich_rpt"/>
</dbReference>
<feature type="region of interest" description="Disordered" evidence="6">
    <location>
        <begin position="1007"/>
        <end position="1028"/>
    </location>
</feature>
<evidence type="ECO:0000256" key="1">
    <source>
        <dbReference type="ARBA" id="ARBA00008665"/>
    </source>
</evidence>
<feature type="domain" description="Pyrin" evidence="7">
    <location>
        <begin position="1"/>
        <end position="94"/>
    </location>
</feature>
<dbReference type="GO" id="GO:0005524">
    <property type="term" value="F:ATP binding"/>
    <property type="evidence" value="ECO:0007669"/>
    <property type="project" value="UniProtKB-KW"/>
</dbReference>